<dbReference type="SUPFAM" id="SSF81383">
    <property type="entry name" value="F-box domain"/>
    <property type="match status" value="1"/>
</dbReference>
<dbReference type="SMART" id="SM00256">
    <property type="entry name" value="FBOX"/>
    <property type="match status" value="1"/>
</dbReference>
<evidence type="ECO:0000259" key="1">
    <source>
        <dbReference type="PROSITE" id="PS50181"/>
    </source>
</evidence>
<feature type="domain" description="F-box" evidence="1">
    <location>
        <begin position="1"/>
        <end position="44"/>
    </location>
</feature>
<keyword evidence="3" id="KW-1185">Reference proteome</keyword>
<dbReference type="EMBL" id="BTRK01000005">
    <property type="protein sequence ID" value="GMR51043.1"/>
    <property type="molecule type" value="Genomic_DNA"/>
</dbReference>
<sequence length="135" mass="15905">MDIFSLPDPILHKLMRTLEIKDRLRLRLTCQEFDSFVADTSAGWFFECRISYDETSACDEIRKKSVLIKIGDTLFKGIEFEELDQFMDMRSRLFKKIAFSEVLIELTEEVPLTLFLRFLQNITLTQLHCRLGRSS</sequence>
<dbReference type="PROSITE" id="PS50181">
    <property type="entry name" value="FBOX"/>
    <property type="match status" value="1"/>
</dbReference>
<name>A0AAN5I3U5_9BILA</name>
<evidence type="ECO:0000313" key="3">
    <source>
        <dbReference type="Proteomes" id="UP001328107"/>
    </source>
</evidence>
<accession>A0AAN5I3U5</accession>
<comment type="caution">
    <text evidence="2">The sequence shown here is derived from an EMBL/GenBank/DDBJ whole genome shotgun (WGS) entry which is preliminary data.</text>
</comment>
<evidence type="ECO:0000313" key="2">
    <source>
        <dbReference type="EMBL" id="GMR51043.1"/>
    </source>
</evidence>
<dbReference type="InterPro" id="IPR036047">
    <property type="entry name" value="F-box-like_dom_sf"/>
</dbReference>
<dbReference type="Proteomes" id="UP001328107">
    <property type="component" value="Unassembled WGS sequence"/>
</dbReference>
<reference evidence="3" key="1">
    <citation type="submission" date="2022-10" db="EMBL/GenBank/DDBJ databases">
        <title>Genome assembly of Pristionchus species.</title>
        <authorList>
            <person name="Yoshida K."/>
            <person name="Sommer R.J."/>
        </authorList>
    </citation>
    <scope>NUCLEOTIDE SEQUENCE [LARGE SCALE GENOMIC DNA]</scope>
    <source>
        <strain evidence="3">RS5460</strain>
    </source>
</reference>
<organism evidence="2 3">
    <name type="scientific">Pristionchus mayeri</name>
    <dbReference type="NCBI Taxonomy" id="1317129"/>
    <lineage>
        <taxon>Eukaryota</taxon>
        <taxon>Metazoa</taxon>
        <taxon>Ecdysozoa</taxon>
        <taxon>Nematoda</taxon>
        <taxon>Chromadorea</taxon>
        <taxon>Rhabditida</taxon>
        <taxon>Rhabditina</taxon>
        <taxon>Diplogasteromorpha</taxon>
        <taxon>Diplogasteroidea</taxon>
        <taxon>Neodiplogasteridae</taxon>
        <taxon>Pristionchus</taxon>
    </lineage>
</organism>
<dbReference type="InterPro" id="IPR001810">
    <property type="entry name" value="F-box_dom"/>
</dbReference>
<protein>
    <recommendedName>
        <fullName evidence="1">F-box domain-containing protein</fullName>
    </recommendedName>
</protein>
<proteinExistence type="predicted"/>
<dbReference type="AlphaFoldDB" id="A0AAN5I3U5"/>
<gene>
    <name evidence="2" type="ORF">PMAYCL1PPCAC_21238</name>
</gene>
<dbReference type="Pfam" id="PF00646">
    <property type="entry name" value="F-box"/>
    <property type="match status" value="1"/>
</dbReference>